<gene>
    <name evidence="1" type="ORF">METZ01_LOCUS332226</name>
</gene>
<name>A0A382Q4J9_9ZZZZ</name>
<organism evidence="1">
    <name type="scientific">marine metagenome</name>
    <dbReference type="NCBI Taxonomy" id="408172"/>
    <lineage>
        <taxon>unclassified sequences</taxon>
        <taxon>metagenomes</taxon>
        <taxon>ecological metagenomes</taxon>
    </lineage>
</organism>
<reference evidence="1" key="1">
    <citation type="submission" date="2018-05" db="EMBL/GenBank/DDBJ databases">
        <authorList>
            <person name="Lanie J.A."/>
            <person name="Ng W.-L."/>
            <person name="Kazmierczak K.M."/>
            <person name="Andrzejewski T.M."/>
            <person name="Davidsen T.M."/>
            <person name="Wayne K.J."/>
            <person name="Tettelin H."/>
            <person name="Glass J.I."/>
            <person name="Rusch D."/>
            <person name="Podicherti R."/>
            <person name="Tsui H.-C.T."/>
            <person name="Winkler M.E."/>
        </authorList>
    </citation>
    <scope>NUCLEOTIDE SEQUENCE</scope>
</reference>
<protein>
    <submittedName>
        <fullName evidence="1">Uncharacterized protein</fullName>
    </submittedName>
</protein>
<dbReference type="EMBL" id="UINC01111274">
    <property type="protein sequence ID" value="SVC79372.1"/>
    <property type="molecule type" value="Genomic_DNA"/>
</dbReference>
<accession>A0A382Q4J9</accession>
<evidence type="ECO:0000313" key="1">
    <source>
        <dbReference type="EMBL" id="SVC79372.1"/>
    </source>
</evidence>
<proteinExistence type="predicted"/>
<dbReference type="AlphaFoldDB" id="A0A382Q4J9"/>
<feature type="non-terminal residue" evidence="1">
    <location>
        <position position="43"/>
    </location>
</feature>
<sequence length="43" mass="4590">MALSSLSIDLKRPMGLRLSSGSVNDHVCHHRCPVEVMTAKGVG</sequence>